<dbReference type="GO" id="GO:0005829">
    <property type="term" value="C:cytosol"/>
    <property type="evidence" value="ECO:0007669"/>
    <property type="project" value="TreeGrafter"/>
</dbReference>
<keyword evidence="4" id="KW-1185">Reference proteome</keyword>
<dbReference type="InterPro" id="IPR002767">
    <property type="entry name" value="Thiamine_BP"/>
</dbReference>
<comment type="caution">
    <text evidence="3">The sequence shown here is derived from an EMBL/GenBank/DDBJ whole genome shotgun (WGS) entry which is preliminary data.</text>
</comment>
<dbReference type="Pfam" id="PF01910">
    <property type="entry name" value="Thiamine_BP"/>
    <property type="match status" value="1"/>
</dbReference>
<protein>
    <submittedName>
        <fullName evidence="3">Uncharacterized protein YqgV (UPF0045/DUF77 family)</fullName>
    </submittedName>
</protein>
<accession>A0A3D9SRJ0</accession>
<dbReference type="InterPro" id="IPR029756">
    <property type="entry name" value="MTH1187/YkoF-like"/>
</dbReference>
<evidence type="ECO:0000313" key="4">
    <source>
        <dbReference type="Proteomes" id="UP000256304"/>
    </source>
</evidence>
<proteinExistence type="inferred from homology"/>
<feature type="domain" description="Thiamine-binding protein" evidence="2">
    <location>
        <begin position="9"/>
        <end position="93"/>
    </location>
</feature>
<name>A0A3D9SRJ0_9BACL</name>
<dbReference type="EMBL" id="QTTN01000001">
    <property type="protein sequence ID" value="REE94331.1"/>
    <property type="molecule type" value="Genomic_DNA"/>
</dbReference>
<dbReference type="PANTHER" id="PTHR33777:SF1">
    <property type="entry name" value="UPF0045 PROTEIN ECM15"/>
    <property type="match status" value="1"/>
</dbReference>
<comment type="similarity">
    <text evidence="1">Belongs to the UPF0045 family.</text>
</comment>
<gene>
    <name evidence="3" type="ORF">A8990_101124</name>
</gene>
<reference evidence="3 4" key="1">
    <citation type="submission" date="2018-08" db="EMBL/GenBank/DDBJ databases">
        <title>Genomic Encyclopedia of Type Strains, Phase III (KMG-III): the genomes of soil and plant-associated and newly described type strains.</title>
        <authorList>
            <person name="Whitman W."/>
        </authorList>
    </citation>
    <scope>NUCLEOTIDE SEQUENCE [LARGE SCALE GENOMIC DNA]</scope>
    <source>
        <strain evidence="3 4">CGMCC 1.10966</strain>
    </source>
</reference>
<dbReference type="PANTHER" id="PTHR33777">
    <property type="entry name" value="UPF0045 PROTEIN ECM15"/>
    <property type="match status" value="1"/>
</dbReference>
<dbReference type="Proteomes" id="UP000256304">
    <property type="component" value="Unassembled WGS sequence"/>
</dbReference>
<organism evidence="3 4">
    <name type="scientific">Paenibacillus taihuensis</name>
    <dbReference type="NCBI Taxonomy" id="1156355"/>
    <lineage>
        <taxon>Bacteria</taxon>
        <taxon>Bacillati</taxon>
        <taxon>Bacillota</taxon>
        <taxon>Bacilli</taxon>
        <taxon>Bacillales</taxon>
        <taxon>Paenibacillaceae</taxon>
        <taxon>Paenibacillus</taxon>
    </lineage>
</organism>
<evidence type="ECO:0000256" key="1">
    <source>
        <dbReference type="ARBA" id="ARBA00010272"/>
    </source>
</evidence>
<evidence type="ECO:0000259" key="2">
    <source>
        <dbReference type="Pfam" id="PF01910"/>
    </source>
</evidence>
<sequence length="102" mass="11096">MKMANALLSIQIIPRTPGGESVIPYVDRAIEIIKASGVPYRVAPLETTMEGELNHLLSIVQEMNAAMTEMGCPSVISQIKVYYNPADGASMDVLLEKYPDGQ</sequence>
<dbReference type="Gene3D" id="3.30.70.930">
    <property type="match status" value="1"/>
</dbReference>
<evidence type="ECO:0000313" key="3">
    <source>
        <dbReference type="EMBL" id="REE94331.1"/>
    </source>
</evidence>
<dbReference type="InterPro" id="IPR051614">
    <property type="entry name" value="UPF0045_domain"/>
</dbReference>
<dbReference type="AlphaFoldDB" id="A0A3D9SRJ0"/>
<dbReference type="SUPFAM" id="SSF89957">
    <property type="entry name" value="MTH1187/YkoF-like"/>
    <property type="match status" value="1"/>
</dbReference>